<comment type="caution">
    <text evidence="1">The sequence shown here is derived from an EMBL/GenBank/DDBJ whole genome shotgun (WGS) entry which is preliminary data.</text>
</comment>
<sequence length="330" mass="38652">MSDRNLIIICQAPADVQYVVNMYNDNSARCNSIFVINVFNVFLFLKSLDLDVEIYYIPYKLHSFKNLVDIMKERKRLNSLWSQYKIYFSNSDIYFFSRFEDWITGYFLNRISVNCSNTIYYYNHYDNPDLYTKQKVSVANRIRLLFLKFITGVTFKGEIAEMFPEYSLPKNNCQCIIANINNKVSDKFCYKLTGRKNCLLFLSGAGEKLYIYTSYIKVVVDVVDKLYLMGYDVYLKPHPRVGLHKELRGVKVNIIPEYIPSEFIDTKHITLCLGFDSTALVGFAKNNIQTFSLLPMLNFISKEQYAIMEKYLLRMSGDKICFAVNLDFIK</sequence>
<name>A0A0E2ANP4_BACFG</name>
<dbReference type="PATRIC" id="fig|997883.3.peg.3637"/>
<dbReference type="RefSeq" id="WP_005798398.1">
    <property type="nucleotide sequence ID" value="NZ_JH724216.1"/>
</dbReference>
<protein>
    <recommendedName>
        <fullName evidence="3">Glycosyltransferase family 52</fullName>
    </recommendedName>
</protein>
<evidence type="ECO:0008006" key="3">
    <source>
        <dbReference type="Google" id="ProtNLM"/>
    </source>
</evidence>
<evidence type="ECO:0000313" key="2">
    <source>
        <dbReference type="Proteomes" id="UP000003879"/>
    </source>
</evidence>
<gene>
    <name evidence="1" type="ORF">HMPREF1056_03454</name>
</gene>
<organism evidence="1 2">
    <name type="scientific">Bacteroides fragilis CL07T12C05</name>
    <dbReference type="NCBI Taxonomy" id="997883"/>
    <lineage>
        <taxon>Bacteria</taxon>
        <taxon>Pseudomonadati</taxon>
        <taxon>Bacteroidota</taxon>
        <taxon>Bacteroidia</taxon>
        <taxon>Bacteroidales</taxon>
        <taxon>Bacteroidaceae</taxon>
        <taxon>Bacteroides</taxon>
    </lineage>
</organism>
<dbReference type="EMBL" id="AGXN01000019">
    <property type="protein sequence ID" value="EIY93166.1"/>
    <property type="molecule type" value="Genomic_DNA"/>
</dbReference>
<dbReference type="HOGENOM" id="CLU_841051_0_0_10"/>
<reference evidence="1 2" key="1">
    <citation type="submission" date="2012-02" db="EMBL/GenBank/DDBJ databases">
        <title>The Genome Sequence of Bacteroides fragilis CL07T12C05.</title>
        <authorList>
            <consortium name="The Broad Institute Genome Sequencing Platform"/>
            <person name="Earl A."/>
            <person name="Ward D."/>
            <person name="Feldgarden M."/>
            <person name="Gevers D."/>
            <person name="Zitomersky N.L."/>
            <person name="Coyne M.J."/>
            <person name="Comstock L.E."/>
            <person name="Young S.K."/>
            <person name="Zeng Q."/>
            <person name="Gargeya S."/>
            <person name="Fitzgerald M."/>
            <person name="Haas B."/>
            <person name="Abouelleil A."/>
            <person name="Alvarado L."/>
            <person name="Arachchi H.M."/>
            <person name="Berlin A."/>
            <person name="Chapman S.B."/>
            <person name="Gearin G."/>
            <person name="Goldberg J."/>
            <person name="Griggs A."/>
            <person name="Gujja S."/>
            <person name="Hansen M."/>
            <person name="Heiman D."/>
            <person name="Howarth C."/>
            <person name="Larimer J."/>
            <person name="Lui A."/>
            <person name="MacDonald P.J.P."/>
            <person name="McCowen C."/>
            <person name="Montmayeur A."/>
            <person name="Murphy C."/>
            <person name="Neiman D."/>
            <person name="Pearson M."/>
            <person name="Priest M."/>
            <person name="Roberts A."/>
            <person name="Saif S."/>
            <person name="Shea T."/>
            <person name="Sisk P."/>
            <person name="Stolte C."/>
            <person name="Sykes S."/>
            <person name="Wortman J."/>
            <person name="Nusbaum C."/>
            <person name="Birren B."/>
        </authorList>
    </citation>
    <scope>NUCLEOTIDE SEQUENCE [LARGE SCALE GENOMIC DNA]</scope>
    <source>
        <strain evidence="1 2">CL07T12C05</strain>
    </source>
</reference>
<evidence type="ECO:0000313" key="1">
    <source>
        <dbReference type="EMBL" id="EIY93166.1"/>
    </source>
</evidence>
<proteinExistence type="predicted"/>
<accession>A0A0E2ANP4</accession>
<dbReference type="Proteomes" id="UP000003879">
    <property type="component" value="Unassembled WGS sequence"/>
</dbReference>
<dbReference type="AlphaFoldDB" id="A0A0E2ANP4"/>
<dbReference type="Gene3D" id="3.40.50.11110">
    <property type="entry name" value="Sialyltransferase, C-terminal GT-B Rossman nucleotide-binding domain"/>
    <property type="match status" value="1"/>
</dbReference>